<evidence type="ECO:0000313" key="2">
    <source>
        <dbReference type="EMBL" id="GBF94651.1"/>
    </source>
</evidence>
<sequence>MAEPSPPEAASRAPRGAPGAAPSWASFKGLQIENPTTDEALHAEEPCVQPFPTATPQEVEASLQRELDKLAAAPGGTKPS</sequence>
<dbReference type="AlphaFoldDB" id="A0A2V0P450"/>
<comment type="caution">
    <text evidence="2">The sequence shown here is derived from an EMBL/GenBank/DDBJ whole genome shotgun (WGS) entry which is preliminary data.</text>
</comment>
<dbReference type="EMBL" id="BDRX01000054">
    <property type="protein sequence ID" value="GBF94651.1"/>
    <property type="molecule type" value="Genomic_DNA"/>
</dbReference>
<organism evidence="2 3">
    <name type="scientific">Raphidocelis subcapitata</name>
    <dbReference type="NCBI Taxonomy" id="307507"/>
    <lineage>
        <taxon>Eukaryota</taxon>
        <taxon>Viridiplantae</taxon>
        <taxon>Chlorophyta</taxon>
        <taxon>core chlorophytes</taxon>
        <taxon>Chlorophyceae</taxon>
        <taxon>CS clade</taxon>
        <taxon>Sphaeropleales</taxon>
        <taxon>Selenastraceae</taxon>
        <taxon>Raphidocelis</taxon>
    </lineage>
</organism>
<name>A0A2V0P450_9CHLO</name>
<proteinExistence type="predicted"/>
<accession>A0A2V0P450</accession>
<protein>
    <submittedName>
        <fullName evidence="2">Uncharacterized protein</fullName>
    </submittedName>
</protein>
<dbReference type="InParanoid" id="A0A2V0P450"/>
<reference evidence="2 3" key="1">
    <citation type="journal article" date="2018" name="Sci. Rep.">
        <title>Raphidocelis subcapitata (=Pseudokirchneriella subcapitata) provides an insight into genome evolution and environmental adaptations in the Sphaeropleales.</title>
        <authorList>
            <person name="Suzuki S."/>
            <person name="Yamaguchi H."/>
            <person name="Nakajima N."/>
            <person name="Kawachi M."/>
        </authorList>
    </citation>
    <scope>NUCLEOTIDE SEQUENCE [LARGE SCALE GENOMIC DNA]</scope>
    <source>
        <strain evidence="2 3">NIES-35</strain>
    </source>
</reference>
<feature type="region of interest" description="Disordered" evidence="1">
    <location>
        <begin position="1"/>
        <end position="41"/>
    </location>
</feature>
<keyword evidence="3" id="KW-1185">Reference proteome</keyword>
<evidence type="ECO:0000313" key="3">
    <source>
        <dbReference type="Proteomes" id="UP000247498"/>
    </source>
</evidence>
<gene>
    <name evidence="2" type="ORF">Rsub_07387</name>
</gene>
<dbReference type="Proteomes" id="UP000247498">
    <property type="component" value="Unassembled WGS sequence"/>
</dbReference>
<feature type="compositionally biased region" description="Low complexity" evidence="1">
    <location>
        <begin position="8"/>
        <end position="22"/>
    </location>
</feature>
<evidence type="ECO:0000256" key="1">
    <source>
        <dbReference type="SAM" id="MobiDB-lite"/>
    </source>
</evidence>